<organism evidence="2 3">
    <name type="scientific">Methylobacterium organophilum</name>
    <dbReference type="NCBI Taxonomy" id="410"/>
    <lineage>
        <taxon>Bacteria</taxon>
        <taxon>Pseudomonadati</taxon>
        <taxon>Pseudomonadota</taxon>
        <taxon>Alphaproteobacteria</taxon>
        <taxon>Hyphomicrobiales</taxon>
        <taxon>Methylobacteriaceae</taxon>
        <taxon>Methylobacterium</taxon>
    </lineage>
</organism>
<dbReference type="EMBL" id="BPQV01000001">
    <property type="protein sequence ID" value="GJE25244.1"/>
    <property type="molecule type" value="Genomic_DNA"/>
</dbReference>
<feature type="chain" id="PRO_5045990444" evidence="1">
    <location>
        <begin position="24"/>
        <end position="73"/>
    </location>
</feature>
<proteinExistence type="predicted"/>
<accession>A0ABQ4T2V1</accession>
<gene>
    <name evidence="2" type="ORF">LKMONMHP_0077</name>
</gene>
<evidence type="ECO:0000313" key="3">
    <source>
        <dbReference type="Proteomes" id="UP001055156"/>
    </source>
</evidence>
<dbReference type="Proteomes" id="UP001055156">
    <property type="component" value="Unassembled WGS sequence"/>
</dbReference>
<keyword evidence="1" id="KW-0732">Signal</keyword>
<name>A0ABQ4T2V1_METOR</name>
<keyword evidence="3" id="KW-1185">Reference proteome</keyword>
<protein>
    <submittedName>
        <fullName evidence="2">Uncharacterized protein</fullName>
    </submittedName>
</protein>
<feature type="signal peptide" evidence="1">
    <location>
        <begin position="1"/>
        <end position="23"/>
    </location>
</feature>
<reference evidence="2" key="2">
    <citation type="submission" date="2021-08" db="EMBL/GenBank/DDBJ databases">
        <authorList>
            <person name="Tani A."/>
            <person name="Ola A."/>
            <person name="Ogura Y."/>
            <person name="Katsura K."/>
            <person name="Hayashi T."/>
        </authorList>
    </citation>
    <scope>NUCLEOTIDE SEQUENCE</scope>
    <source>
        <strain evidence="2">NBRC 15689</strain>
    </source>
</reference>
<evidence type="ECO:0000256" key="1">
    <source>
        <dbReference type="SAM" id="SignalP"/>
    </source>
</evidence>
<sequence length="73" mass="7150">MRRKSGFAPLLAISALSPTHTFACGEGGEGGAEGDAKWLSNRGAAVAADKAAALDKFVAGSDATAPSTPTSSA</sequence>
<evidence type="ECO:0000313" key="2">
    <source>
        <dbReference type="EMBL" id="GJE25244.1"/>
    </source>
</evidence>
<reference evidence="2" key="1">
    <citation type="journal article" date="2021" name="Front. Microbiol.">
        <title>Comprehensive Comparative Genomics and Phenotyping of Methylobacterium Species.</title>
        <authorList>
            <person name="Alessa O."/>
            <person name="Ogura Y."/>
            <person name="Fujitani Y."/>
            <person name="Takami H."/>
            <person name="Hayashi T."/>
            <person name="Sahin N."/>
            <person name="Tani A."/>
        </authorList>
    </citation>
    <scope>NUCLEOTIDE SEQUENCE</scope>
    <source>
        <strain evidence="2">NBRC 15689</strain>
    </source>
</reference>
<comment type="caution">
    <text evidence="2">The sequence shown here is derived from an EMBL/GenBank/DDBJ whole genome shotgun (WGS) entry which is preliminary data.</text>
</comment>